<comment type="subcellular location">
    <subcellularLocation>
        <location evidence="1">Membrane</location>
        <topology evidence="1">Multi-pass membrane protein</topology>
    </subcellularLocation>
</comment>
<dbReference type="Proteomes" id="UP000077248">
    <property type="component" value="Unassembled WGS sequence"/>
</dbReference>
<dbReference type="InterPro" id="IPR045863">
    <property type="entry name" value="CorA_TM1_TM2"/>
</dbReference>
<evidence type="ECO:0000256" key="5">
    <source>
        <dbReference type="SAM" id="Coils"/>
    </source>
</evidence>
<dbReference type="KEGG" id="aalt:CC77DRAFT_948863"/>
<dbReference type="GO" id="GO:0016020">
    <property type="term" value="C:membrane"/>
    <property type="evidence" value="ECO:0007669"/>
    <property type="project" value="UniProtKB-SubCell"/>
</dbReference>
<keyword evidence="3 7" id="KW-1133">Transmembrane helix</keyword>
<dbReference type="VEuPathDB" id="FungiDB:CC77DRAFT_948863"/>
<feature type="region of interest" description="Disordered" evidence="6">
    <location>
        <begin position="234"/>
        <end position="260"/>
    </location>
</feature>
<feature type="transmembrane region" description="Helical" evidence="7">
    <location>
        <begin position="197"/>
        <end position="218"/>
    </location>
</feature>
<evidence type="ECO:0000256" key="2">
    <source>
        <dbReference type="ARBA" id="ARBA00022692"/>
    </source>
</evidence>
<dbReference type="Gene3D" id="1.20.58.340">
    <property type="entry name" value="Magnesium transport protein CorA, transmembrane region"/>
    <property type="match status" value="1"/>
</dbReference>
<dbReference type="AlphaFoldDB" id="A0A177D5Q2"/>
<protein>
    <recommendedName>
        <fullName evidence="10">Cora-domain-containing protein</fullName>
    </recommendedName>
</protein>
<dbReference type="RefSeq" id="XP_018379863.1">
    <property type="nucleotide sequence ID" value="XM_018535223.1"/>
</dbReference>
<feature type="compositionally biased region" description="Polar residues" evidence="6">
    <location>
        <begin position="237"/>
        <end position="249"/>
    </location>
</feature>
<dbReference type="GeneID" id="29120817"/>
<feature type="transmembrane region" description="Helical" evidence="7">
    <location>
        <begin position="158"/>
        <end position="177"/>
    </location>
</feature>
<feature type="coiled-coil region" evidence="5">
    <location>
        <begin position="109"/>
        <end position="140"/>
    </location>
</feature>
<organism evidence="8 9">
    <name type="scientific">Alternaria alternata</name>
    <name type="common">Alternaria rot fungus</name>
    <name type="synonym">Torula alternata</name>
    <dbReference type="NCBI Taxonomy" id="5599"/>
    <lineage>
        <taxon>Eukaryota</taxon>
        <taxon>Fungi</taxon>
        <taxon>Dikarya</taxon>
        <taxon>Ascomycota</taxon>
        <taxon>Pezizomycotina</taxon>
        <taxon>Dothideomycetes</taxon>
        <taxon>Pleosporomycetidae</taxon>
        <taxon>Pleosporales</taxon>
        <taxon>Pleosporineae</taxon>
        <taxon>Pleosporaceae</taxon>
        <taxon>Alternaria</taxon>
        <taxon>Alternaria sect. Alternaria</taxon>
        <taxon>Alternaria alternata complex</taxon>
    </lineage>
</organism>
<dbReference type="EMBL" id="KV441500">
    <property type="protein sequence ID" value="OAG14442.1"/>
    <property type="molecule type" value="Genomic_DNA"/>
</dbReference>
<accession>A0A177D5Q2</accession>
<proteinExistence type="predicted"/>
<evidence type="ECO:0000256" key="4">
    <source>
        <dbReference type="ARBA" id="ARBA00023136"/>
    </source>
</evidence>
<evidence type="ECO:0000256" key="3">
    <source>
        <dbReference type="ARBA" id="ARBA00022989"/>
    </source>
</evidence>
<sequence>MTYLVVLEYIVVIEKEAKDFMDEIQIVEESLQIEERPSLSALLRQINTISRKIRASTLEEQCKFGVEAANWIHGILMRSHSNLFDPDTDLLGSARRMQQYHPDRLKESIAEVRQHIADIRADAQQEKDDLRAAREEQLLAQSIRIAEETQRDSRTMRGIAWVTIAFLPATFVTSFFGMNFFNGIPGDIPFDQASRSVWLFFVVAVPISGIVLLTFYYWDKQEKKKDDLRLRVEEEAATTNQDESKTVTPVENGMEMSDLS</sequence>
<dbReference type="OMA" id="IWTRNES"/>
<gene>
    <name evidence="8" type="ORF">CC77DRAFT_948863</name>
</gene>
<evidence type="ECO:0000256" key="6">
    <source>
        <dbReference type="SAM" id="MobiDB-lite"/>
    </source>
</evidence>
<keyword evidence="5" id="KW-0175">Coiled coil</keyword>
<name>A0A177D5Q2_ALTAL</name>
<evidence type="ECO:0000313" key="9">
    <source>
        <dbReference type="Proteomes" id="UP000077248"/>
    </source>
</evidence>
<dbReference type="InterPro" id="IPR002523">
    <property type="entry name" value="MgTranspt_CorA/ZnTranspt_ZntB"/>
</dbReference>
<evidence type="ECO:0000256" key="1">
    <source>
        <dbReference type="ARBA" id="ARBA00004141"/>
    </source>
</evidence>
<keyword evidence="4 7" id="KW-0472">Membrane</keyword>
<keyword evidence="2 7" id="KW-0812">Transmembrane</keyword>
<dbReference type="SUPFAM" id="SSF144083">
    <property type="entry name" value="Magnesium transport protein CorA, transmembrane region"/>
    <property type="match status" value="1"/>
</dbReference>
<dbReference type="GO" id="GO:0046873">
    <property type="term" value="F:metal ion transmembrane transporter activity"/>
    <property type="evidence" value="ECO:0007669"/>
    <property type="project" value="InterPro"/>
</dbReference>
<evidence type="ECO:0000256" key="7">
    <source>
        <dbReference type="SAM" id="Phobius"/>
    </source>
</evidence>
<keyword evidence="9" id="KW-1185">Reference proteome</keyword>
<evidence type="ECO:0008006" key="10">
    <source>
        <dbReference type="Google" id="ProtNLM"/>
    </source>
</evidence>
<evidence type="ECO:0000313" key="8">
    <source>
        <dbReference type="EMBL" id="OAG14442.1"/>
    </source>
</evidence>
<dbReference type="Pfam" id="PF01544">
    <property type="entry name" value="CorA"/>
    <property type="match status" value="1"/>
</dbReference>
<reference evidence="8 9" key="1">
    <citation type="submission" date="2016-05" db="EMBL/GenBank/DDBJ databases">
        <title>Comparative analysis of secretome profiles of manganese(II)-oxidizing ascomycete fungi.</title>
        <authorList>
            <consortium name="DOE Joint Genome Institute"/>
            <person name="Zeiner C.A."/>
            <person name="Purvine S.O."/>
            <person name="Zink E.M."/>
            <person name="Wu S."/>
            <person name="Pasa-Tolic L."/>
            <person name="Chaput D.L."/>
            <person name="Haridas S."/>
            <person name="Grigoriev I.V."/>
            <person name="Santelli C.M."/>
            <person name="Hansel C.M."/>
        </authorList>
    </citation>
    <scope>NUCLEOTIDE SEQUENCE [LARGE SCALE GENOMIC DNA]</scope>
    <source>
        <strain evidence="8 9">SRC1lrK2f</strain>
    </source>
</reference>